<reference evidence="1 2" key="1">
    <citation type="submission" date="2014-09" db="EMBL/GenBank/DDBJ databases">
        <title>Genome sequence of Flavobacterium aquidurense RC62.</title>
        <authorList>
            <person name="Kim J.F."/>
            <person name="Kwak M.-J."/>
        </authorList>
    </citation>
    <scope>NUCLEOTIDE SEQUENCE [LARGE SCALE GENOMIC DNA]</scope>
    <source>
        <strain evidence="1 2">RC62</strain>
    </source>
</reference>
<gene>
    <name evidence="1" type="ORF">RC62_2386</name>
</gene>
<sequence>MCFLKKHKIEHHFNCCFLNRFRLQFLCFFSKFKIEDLNNNFN</sequence>
<name>A0A0N8VLR0_9FLAO</name>
<dbReference type="AlphaFoldDB" id="A0A0N8VLR0"/>
<protein>
    <submittedName>
        <fullName evidence="1">Uncharacterized protein</fullName>
    </submittedName>
</protein>
<evidence type="ECO:0000313" key="1">
    <source>
        <dbReference type="EMBL" id="KQB37220.1"/>
    </source>
</evidence>
<dbReference type="EMBL" id="JRLF01000015">
    <property type="protein sequence ID" value="KQB37220.1"/>
    <property type="molecule type" value="Genomic_DNA"/>
</dbReference>
<organism evidence="1 2">
    <name type="scientific">Flavobacterium aquidurense</name>
    <dbReference type="NCBI Taxonomy" id="362413"/>
    <lineage>
        <taxon>Bacteria</taxon>
        <taxon>Pseudomonadati</taxon>
        <taxon>Bacteroidota</taxon>
        <taxon>Flavobacteriia</taxon>
        <taxon>Flavobacteriales</taxon>
        <taxon>Flavobacteriaceae</taxon>
        <taxon>Flavobacterium</taxon>
    </lineage>
</organism>
<dbReference type="PATRIC" id="fig|362413.3.peg.2328"/>
<comment type="caution">
    <text evidence="1">The sequence shown here is derived from an EMBL/GenBank/DDBJ whole genome shotgun (WGS) entry which is preliminary data.</text>
</comment>
<evidence type="ECO:0000313" key="2">
    <source>
        <dbReference type="Proteomes" id="UP000050443"/>
    </source>
</evidence>
<proteinExistence type="predicted"/>
<accession>A0A0N8VLR0</accession>
<dbReference type="Proteomes" id="UP000050443">
    <property type="component" value="Unassembled WGS sequence"/>
</dbReference>